<comment type="subcellular location">
    <subcellularLocation>
        <location evidence="1">Cell membrane</location>
        <topology evidence="1">Multi-pass membrane protein</topology>
    </subcellularLocation>
</comment>
<name>A0A5C0B228_9BURK</name>
<keyword evidence="7 13" id="KW-1005">Bacterial flagellum biogenesis</keyword>
<evidence type="ECO:0000256" key="13">
    <source>
        <dbReference type="RuleBase" id="RU364091"/>
    </source>
</evidence>
<dbReference type="EMBL" id="CP043046">
    <property type="protein sequence ID" value="QEI07230.1"/>
    <property type="molecule type" value="Genomic_DNA"/>
</dbReference>
<dbReference type="RefSeq" id="WP_148816277.1">
    <property type="nucleotide sequence ID" value="NZ_CP043046.1"/>
</dbReference>
<dbReference type="Pfam" id="PF01312">
    <property type="entry name" value="Bac_export_2"/>
    <property type="match status" value="1"/>
</dbReference>
<dbReference type="PANTHER" id="PTHR30531">
    <property type="entry name" value="FLAGELLAR BIOSYNTHETIC PROTEIN FLHB"/>
    <property type="match status" value="1"/>
</dbReference>
<keyword evidence="4 13" id="KW-0813">Transport</keyword>
<evidence type="ECO:0000313" key="15">
    <source>
        <dbReference type="EMBL" id="QEI07230.1"/>
    </source>
</evidence>
<dbReference type="PRINTS" id="PR00950">
    <property type="entry name" value="TYPE3IMSPROT"/>
</dbReference>
<dbReference type="InterPro" id="IPR006135">
    <property type="entry name" value="T3SS_substrate_exporter"/>
</dbReference>
<feature type="region of interest" description="Disordered" evidence="14">
    <location>
        <begin position="1"/>
        <end position="30"/>
    </location>
</feature>
<evidence type="ECO:0000256" key="10">
    <source>
        <dbReference type="ARBA" id="ARBA00023136"/>
    </source>
</evidence>
<dbReference type="KEGG" id="pacr:FXN63_16300"/>
<dbReference type="NCBIfam" id="TIGR00328">
    <property type="entry name" value="flhB"/>
    <property type="match status" value="1"/>
</dbReference>
<evidence type="ECO:0000256" key="1">
    <source>
        <dbReference type="ARBA" id="ARBA00004651"/>
    </source>
</evidence>
<dbReference type="Gene3D" id="3.40.1690.10">
    <property type="entry name" value="secretion proteins EscU"/>
    <property type="match status" value="1"/>
</dbReference>
<dbReference type="SUPFAM" id="SSF160544">
    <property type="entry name" value="EscU C-terminal domain-like"/>
    <property type="match status" value="1"/>
</dbReference>
<evidence type="ECO:0000256" key="5">
    <source>
        <dbReference type="ARBA" id="ARBA00022475"/>
    </source>
</evidence>
<dbReference type="FunFam" id="3.40.1690.10:FF:000001">
    <property type="entry name" value="Flagellar biosynthetic protein FlhB"/>
    <property type="match status" value="1"/>
</dbReference>
<keyword evidence="6 13" id="KW-0812">Transmembrane</keyword>
<dbReference type="PANTHER" id="PTHR30531:SF12">
    <property type="entry name" value="FLAGELLAR BIOSYNTHETIC PROTEIN FLHB"/>
    <property type="match status" value="1"/>
</dbReference>
<evidence type="ECO:0000256" key="2">
    <source>
        <dbReference type="ARBA" id="ARBA00010690"/>
    </source>
</evidence>
<evidence type="ECO:0000256" key="11">
    <source>
        <dbReference type="ARBA" id="ARBA00023225"/>
    </source>
</evidence>
<sequence>MAGDADSEDKTLAPSQQRLDKAREDGQVPRSRELSGALSTFAATCAVGFGGAILVADSLTWIRSSFIASGRMVATARDNNAIVNAFYEMVGHALISIAPILGAAMIAGIIGSIGLGGLLLSSKALMPDFNRLNPLTGLGRMFSSRGLGELGKSLLKVIVLGGLGALLFWRGNADKMALIAGTQPSAITALGNMLRFDMLIMASGLFIIAAADVPLQWWNHHKQMKMTLEEMKQENKESEGDPHLKGKIRQMQRERARSRMMQSVPTADVVLTNPTHYAVALKYEEGKTSAPRLLAKGTDVIAARIRELAAENKIPVLESPQLARALYRHGELEKEIPTALFRAVAQVLAYVYALRAPGPSVAWQAVDVPPGWDPNDTDAIGRGRRAKIAAEKVAADKAAADKAAADKGASA</sequence>
<feature type="transmembrane region" description="Helical" evidence="13">
    <location>
        <begin position="198"/>
        <end position="218"/>
    </location>
</feature>
<evidence type="ECO:0000256" key="14">
    <source>
        <dbReference type="SAM" id="MobiDB-lite"/>
    </source>
</evidence>
<dbReference type="GO" id="GO:0005886">
    <property type="term" value="C:plasma membrane"/>
    <property type="evidence" value="ECO:0007669"/>
    <property type="project" value="UniProtKB-SubCell"/>
</dbReference>
<feature type="transmembrane region" description="Helical" evidence="13">
    <location>
        <begin position="150"/>
        <end position="169"/>
    </location>
</feature>
<evidence type="ECO:0000256" key="8">
    <source>
        <dbReference type="ARBA" id="ARBA00022927"/>
    </source>
</evidence>
<feature type="transmembrane region" description="Helical" evidence="13">
    <location>
        <begin position="93"/>
        <end position="120"/>
    </location>
</feature>
<feature type="transmembrane region" description="Helical" evidence="13">
    <location>
        <begin position="37"/>
        <end position="56"/>
    </location>
</feature>
<accession>A0A5C0B228</accession>
<evidence type="ECO:0000256" key="7">
    <source>
        <dbReference type="ARBA" id="ARBA00022795"/>
    </source>
</evidence>
<gene>
    <name evidence="13 15" type="primary">flhB</name>
    <name evidence="15" type="ORF">FXN63_16300</name>
</gene>
<reference evidence="15 16" key="1">
    <citation type="submission" date="2019-08" db="EMBL/GenBank/DDBJ databases">
        <title>Amphibian skin-associated Pigmentiphaga: genome sequence and occurrence across geography and hosts.</title>
        <authorList>
            <person name="Bletz M.C."/>
            <person name="Bunk B."/>
            <person name="Sproeer C."/>
            <person name="Biwer P."/>
            <person name="Reiter S."/>
            <person name="Rabemananjara F.C.E."/>
            <person name="Schulz S."/>
            <person name="Overmann J."/>
            <person name="Vences M."/>
        </authorList>
    </citation>
    <scope>NUCLEOTIDE SEQUENCE [LARGE SCALE GENOMIC DNA]</scope>
    <source>
        <strain evidence="15 16">Mada1488</strain>
    </source>
</reference>
<keyword evidence="9 13" id="KW-1133">Transmembrane helix</keyword>
<dbReference type="OrthoDB" id="9807950at2"/>
<dbReference type="GO" id="GO:0009306">
    <property type="term" value="P:protein secretion"/>
    <property type="evidence" value="ECO:0007669"/>
    <property type="project" value="InterPro"/>
</dbReference>
<evidence type="ECO:0000256" key="3">
    <source>
        <dbReference type="ARBA" id="ARBA00021622"/>
    </source>
</evidence>
<evidence type="ECO:0000256" key="9">
    <source>
        <dbReference type="ARBA" id="ARBA00022989"/>
    </source>
</evidence>
<comment type="similarity">
    <text evidence="2 13">Belongs to the type III secretion exporter family.</text>
</comment>
<keyword evidence="15" id="KW-0282">Flagellum</keyword>
<dbReference type="InterPro" id="IPR029025">
    <property type="entry name" value="T3SS_substrate_exporter_C"/>
</dbReference>
<evidence type="ECO:0000256" key="4">
    <source>
        <dbReference type="ARBA" id="ARBA00022448"/>
    </source>
</evidence>
<keyword evidence="16" id="KW-1185">Reference proteome</keyword>
<evidence type="ECO:0000256" key="6">
    <source>
        <dbReference type="ARBA" id="ARBA00022692"/>
    </source>
</evidence>
<dbReference type="Proteomes" id="UP000325161">
    <property type="component" value="Chromosome"/>
</dbReference>
<evidence type="ECO:0000313" key="16">
    <source>
        <dbReference type="Proteomes" id="UP000325161"/>
    </source>
</evidence>
<proteinExistence type="inferred from homology"/>
<feature type="compositionally biased region" description="Basic and acidic residues" evidence="14">
    <location>
        <begin position="18"/>
        <end position="30"/>
    </location>
</feature>
<dbReference type="InterPro" id="IPR006136">
    <property type="entry name" value="FlhB"/>
</dbReference>
<protein>
    <recommendedName>
        <fullName evidence="3 13">Flagellar biosynthetic protein FlhB</fullName>
    </recommendedName>
</protein>
<dbReference type="GO" id="GO:0044780">
    <property type="term" value="P:bacterial-type flagellum assembly"/>
    <property type="evidence" value="ECO:0007669"/>
    <property type="project" value="InterPro"/>
</dbReference>
<keyword evidence="11 13" id="KW-1006">Bacterial flagellum protein export</keyword>
<comment type="function">
    <text evidence="12 13">Required for formation of the rod structure in the basal body of the flagellar apparatus. Together with FliI and FliH, may constitute the export apparatus of flagellin.</text>
</comment>
<keyword evidence="5 13" id="KW-1003">Cell membrane</keyword>
<organism evidence="15 16">
    <name type="scientific">Pigmentiphaga aceris</name>
    <dbReference type="NCBI Taxonomy" id="1940612"/>
    <lineage>
        <taxon>Bacteria</taxon>
        <taxon>Pseudomonadati</taxon>
        <taxon>Pseudomonadota</taxon>
        <taxon>Betaproteobacteria</taxon>
        <taxon>Burkholderiales</taxon>
        <taxon>Alcaligenaceae</taxon>
        <taxon>Pigmentiphaga</taxon>
    </lineage>
</organism>
<keyword evidence="15" id="KW-0966">Cell projection</keyword>
<dbReference type="AlphaFoldDB" id="A0A5C0B228"/>
<keyword evidence="8 13" id="KW-0653">Protein transport</keyword>
<evidence type="ECO:0000256" key="12">
    <source>
        <dbReference type="ARBA" id="ARBA00025078"/>
    </source>
</evidence>
<keyword evidence="15" id="KW-0969">Cilium</keyword>
<keyword evidence="10 13" id="KW-0472">Membrane</keyword>